<protein>
    <submittedName>
        <fullName evidence="3">Annexin repeat</fullName>
    </submittedName>
</protein>
<dbReference type="GO" id="GO:0001786">
    <property type="term" value="F:phosphatidylserine binding"/>
    <property type="evidence" value="ECO:0007669"/>
    <property type="project" value="TreeGrafter"/>
</dbReference>
<keyword evidence="4" id="KW-1185">Reference proteome</keyword>
<organism evidence="3 4">
    <name type="scientific">Dillenia turbinata</name>
    <dbReference type="NCBI Taxonomy" id="194707"/>
    <lineage>
        <taxon>Eukaryota</taxon>
        <taxon>Viridiplantae</taxon>
        <taxon>Streptophyta</taxon>
        <taxon>Embryophyta</taxon>
        <taxon>Tracheophyta</taxon>
        <taxon>Spermatophyta</taxon>
        <taxon>Magnoliopsida</taxon>
        <taxon>eudicotyledons</taxon>
        <taxon>Gunneridae</taxon>
        <taxon>Pentapetalae</taxon>
        <taxon>Dilleniales</taxon>
        <taxon>Dilleniaceae</taxon>
        <taxon>Dillenia</taxon>
    </lineage>
</organism>
<evidence type="ECO:0000256" key="1">
    <source>
        <dbReference type="ARBA" id="ARBA00022737"/>
    </source>
</evidence>
<dbReference type="InterPro" id="IPR018502">
    <property type="entry name" value="Annexin_repeat"/>
</dbReference>
<dbReference type="InterPro" id="IPR013783">
    <property type="entry name" value="Ig-like_fold"/>
</dbReference>
<reference evidence="3 4" key="1">
    <citation type="submission" date="2023-12" db="EMBL/GenBank/DDBJ databases">
        <title>A high-quality genome assembly for Dillenia turbinata (Dilleniales).</title>
        <authorList>
            <person name="Chanderbali A."/>
        </authorList>
    </citation>
    <scope>NUCLEOTIDE SEQUENCE [LARGE SCALE GENOMIC DNA]</scope>
    <source>
        <strain evidence="3">LSX21</strain>
        <tissue evidence="3">Leaf</tissue>
    </source>
</reference>
<accession>A0AAN8VQ05</accession>
<dbReference type="PANTHER" id="PTHR10502:SF99">
    <property type="entry name" value="ANNEXIN D3"/>
    <property type="match status" value="1"/>
</dbReference>
<sequence>MGKKMWEICEPPEDHGLLNLTFFGIKICMKPYNLEDVIVYKSDARLANEALKARKKSIKDLQVLVEIACASLPHHLMVVRQAYCYLIGIPQLLIGLVSSYRHDKDWVDMNVAKLEALHLNEAIEGKQLDHDDVVRILSTKNIYQLRATFDFYKEYSKEAPIIRTSLERAGINACIGNYIMFDLSLWKIIHPHNLLRSPESYVVTMQAQKETPPNMQCRDKFLLQSVIAPNGATSKGYYTGHGCMNGIWCINFMLGSSLYLSICRLIPPTLMLRMTKDMALNRVKKSSCLTSDTGNVFGCG</sequence>
<dbReference type="GO" id="GO:0005886">
    <property type="term" value="C:plasma membrane"/>
    <property type="evidence" value="ECO:0007669"/>
    <property type="project" value="TreeGrafter"/>
</dbReference>
<dbReference type="Gene3D" id="2.60.40.10">
    <property type="entry name" value="Immunoglobulins"/>
    <property type="match status" value="1"/>
</dbReference>
<dbReference type="Proteomes" id="UP001370490">
    <property type="component" value="Unassembled WGS sequence"/>
</dbReference>
<dbReference type="GO" id="GO:0009408">
    <property type="term" value="P:response to heat"/>
    <property type="evidence" value="ECO:0007669"/>
    <property type="project" value="TreeGrafter"/>
</dbReference>
<dbReference type="GO" id="GO:0009651">
    <property type="term" value="P:response to salt stress"/>
    <property type="evidence" value="ECO:0007669"/>
    <property type="project" value="TreeGrafter"/>
</dbReference>
<dbReference type="GO" id="GO:0005737">
    <property type="term" value="C:cytoplasm"/>
    <property type="evidence" value="ECO:0007669"/>
    <property type="project" value="TreeGrafter"/>
</dbReference>
<dbReference type="GO" id="GO:0009409">
    <property type="term" value="P:response to cold"/>
    <property type="evidence" value="ECO:0007669"/>
    <property type="project" value="TreeGrafter"/>
</dbReference>
<dbReference type="GO" id="GO:0009414">
    <property type="term" value="P:response to water deprivation"/>
    <property type="evidence" value="ECO:0007669"/>
    <property type="project" value="TreeGrafter"/>
</dbReference>
<dbReference type="EMBL" id="JBAMMX010000006">
    <property type="protein sequence ID" value="KAK6938090.1"/>
    <property type="molecule type" value="Genomic_DNA"/>
</dbReference>
<dbReference type="SUPFAM" id="SSF47874">
    <property type="entry name" value="Annexin"/>
    <property type="match status" value="1"/>
</dbReference>
<dbReference type="InterPro" id="IPR037104">
    <property type="entry name" value="Annexin_sf"/>
</dbReference>
<gene>
    <name evidence="3" type="ORF">RJ641_031598</name>
</gene>
<dbReference type="GO" id="GO:0005544">
    <property type="term" value="F:calcium-dependent phospholipid binding"/>
    <property type="evidence" value="ECO:0007669"/>
    <property type="project" value="InterPro"/>
</dbReference>
<dbReference type="GO" id="GO:0005509">
    <property type="term" value="F:calcium ion binding"/>
    <property type="evidence" value="ECO:0007669"/>
    <property type="project" value="InterPro"/>
</dbReference>
<evidence type="ECO:0000256" key="2">
    <source>
        <dbReference type="ARBA" id="ARBA00023216"/>
    </source>
</evidence>
<comment type="caution">
    <text evidence="3">The sequence shown here is derived from an EMBL/GenBank/DDBJ whole genome shotgun (WGS) entry which is preliminary data.</text>
</comment>
<dbReference type="PANTHER" id="PTHR10502">
    <property type="entry name" value="ANNEXIN"/>
    <property type="match status" value="1"/>
</dbReference>
<name>A0AAN8VQ05_9MAGN</name>
<dbReference type="Pfam" id="PF00191">
    <property type="entry name" value="Annexin"/>
    <property type="match status" value="1"/>
</dbReference>
<dbReference type="AlphaFoldDB" id="A0AAN8VQ05"/>
<dbReference type="Gene3D" id="1.10.220.10">
    <property type="entry name" value="Annexin"/>
    <property type="match status" value="1"/>
</dbReference>
<keyword evidence="1" id="KW-0677">Repeat</keyword>
<evidence type="ECO:0000313" key="4">
    <source>
        <dbReference type="Proteomes" id="UP001370490"/>
    </source>
</evidence>
<evidence type="ECO:0000313" key="3">
    <source>
        <dbReference type="EMBL" id="KAK6938090.1"/>
    </source>
</evidence>
<keyword evidence="2" id="KW-0041">Annexin</keyword>
<proteinExistence type="predicted"/>